<dbReference type="InterPro" id="IPR043504">
    <property type="entry name" value="Peptidase_S1_PA_chymotrypsin"/>
</dbReference>
<reference evidence="1 2" key="1">
    <citation type="submission" date="2024-01" db="EMBL/GenBank/DDBJ databases">
        <title>The genome of the rayed Mediterranean limpet Patella caerulea (Linnaeus, 1758).</title>
        <authorList>
            <person name="Anh-Thu Weber A."/>
            <person name="Halstead-Nussloch G."/>
        </authorList>
    </citation>
    <scope>NUCLEOTIDE SEQUENCE [LARGE SCALE GENOMIC DNA]</scope>
    <source>
        <strain evidence="1">AATW-2023a</strain>
        <tissue evidence="1">Whole specimen</tissue>
    </source>
</reference>
<evidence type="ECO:0008006" key="3">
    <source>
        <dbReference type="Google" id="ProtNLM"/>
    </source>
</evidence>
<dbReference type="Gene3D" id="2.40.10.10">
    <property type="entry name" value="Trypsin-like serine proteases"/>
    <property type="match status" value="1"/>
</dbReference>
<keyword evidence="2" id="KW-1185">Reference proteome</keyword>
<name>A0AAN8FX54_PATCE</name>
<comment type="caution">
    <text evidence="1">The sequence shown here is derived from an EMBL/GenBank/DDBJ whole genome shotgun (WGS) entry which is preliminary data.</text>
</comment>
<dbReference type="AlphaFoldDB" id="A0AAN8FX54"/>
<protein>
    <recommendedName>
        <fullName evidence="3">Serine protease</fullName>
    </recommendedName>
</protein>
<sequence length="370" mass="41748">MEDQAHKQFSVYDLQAEIATEAVPSLGDGVPCDKNPGHHNFIPYDEFELHHLPEHYRTEKLYRYLKDIGNSVVRLTVTCEDGSMRFGSGIVMKYRGKLYIYTNNHVVETDQQAKNCLVEFYYDGEESFPIQTRASGLMHTFADTDKSMLILQKIPSGFQHDFMPDSGRCRAVIKTKTNDGTETSVRGLACVHNNIFSIVLRQSSEISWTEELVKEASIYFREFDDGERIYAKCSSILEADTDRVYLTLDPVPDMIKAELEKEQHFWDFDEQKLALPIAITHPHGGPKMVTIGQKIIVEKKEDEGVVLQHSAPTCGGSSGGAVIAVGEDNRVRGLYAYSYLHCKGKKVTKLVSNPKTDSDNYNTSSLSIWL</sequence>
<accession>A0AAN8FX54</accession>
<dbReference type="Proteomes" id="UP001347796">
    <property type="component" value="Unassembled WGS sequence"/>
</dbReference>
<proteinExistence type="predicted"/>
<gene>
    <name evidence="1" type="ORF">SNE40_022849</name>
</gene>
<organism evidence="1 2">
    <name type="scientific">Patella caerulea</name>
    <name type="common">Rayed Mediterranean limpet</name>
    <dbReference type="NCBI Taxonomy" id="87958"/>
    <lineage>
        <taxon>Eukaryota</taxon>
        <taxon>Metazoa</taxon>
        <taxon>Spiralia</taxon>
        <taxon>Lophotrochozoa</taxon>
        <taxon>Mollusca</taxon>
        <taxon>Gastropoda</taxon>
        <taxon>Patellogastropoda</taxon>
        <taxon>Patelloidea</taxon>
        <taxon>Patellidae</taxon>
        <taxon>Patella</taxon>
    </lineage>
</organism>
<evidence type="ECO:0000313" key="1">
    <source>
        <dbReference type="EMBL" id="KAK6166072.1"/>
    </source>
</evidence>
<dbReference type="SUPFAM" id="SSF50494">
    <property type="entry name" value="Trypsin-like serine proteases"/>
    <property type="match status" value="1"/>
</dbReference>
<dbReference type="InterPro" id="IPR009003">
    <property type="entry name" value="Peptidase_S1_PA"/>
</dbReference>
<evidence type="ECO:0000313" key="2">
    <source>
        <dbReference type="Proteomes" id="UP001347796"/>
    </source>
</evidence>
<dbReference type="EMBL" id="JAZGQO010000021">
    <property type="protein sequence ID" value="KAK6166072.1"/>
    <property type="molecule type" value="Genomic_DNA"/>
</dbReference>